<feature type="non-terminal residue" evidence="1">
    <location>
        <position position="53"/>
    </location>
</feature>
<proteinExistence type="predicted"/>
<dbReference type="OrthoDB" id="2462663at2759"/>
<comment type="caution">
    <text evidence="1">The sequence shown here is derived from an EMBL/GenBank/DDBJ whole genome shotgun (WGS) entry which is preliminary data.</text>
</comment>
<evidence type="ECO:0000313" key="1">
    <source>
        <dbReference type="EMBL" id="CAG8541044.1"/>
    </source>
</evidence>
<accession>A0A9N9AUW9</accession>
<name>A0A9N9AUW9_9GLOM</name>
<protein>
    <submittedName>
        <fullName evidence="1">17350_t:CDS:1</fullName>
    </submittedName>
</protein>
<reference evidence="1" key="1">
    <citation type="submission" date="2021-06" db="EMBL/GenBank/DDBJ databases">
        <authorList>
            <person name="Kallberg Y."/>
            <person name="Tangrot J."/>
            <person name="Rosling A."/>
        </authorList>
    </citation>
    <scope>NUCLEOTIDE SEQUENCE</scope>
    <source>
        <strain evidence="1">IN212</strain>
    </source>
</reference>
<gene>
    <name evidence="1" type="ORF">RFULGI_LOCUS4224</name>
</gene>
<dbReference type="AlphaFoldDB" id="A0A9N9AUW9"/>
<keyword evidence="2" id="KW-1185">Reference proteome</keyword>
<organism evidence="1 2">
    <name type="scientific">Racocetra fulgida</name>
    <dbReference type="NCBI Taxonomy" id="60492"/>
    <lineage>
        <taxon>Eukaryota</taxon>
        <taxon>Fungi</taxon>
        <taxon>Fungi incertae sedis</taxon>
        <taxon>Mucoromycota</taxon>
        <taxon>Glomeromycotina</taxon>
        <taxon>Glomeromycetes</taxon>
        <taxon>Diversisporales</taxon>
        <taxon>Gigasporaceae</taxon>
        <taxon>Racocetra</taxon>
    </lineage>
</organism>
<sequence>MNSTRIKSINGVLKAEIGARTMLIKLVKNVEKQIENEAKHQRESEYRNQLLSV</sequence>
<evidence type="ECO:0000313" key="2">
    <source>
        <dbReference type="Proteomes" id="UP000789396"/>
    </source>
</evidence>
<dbReference type="Proteomes" id="UP000789396">
    <property type="component" value="Unassembled WGS sequence"/>
</dbReference>
<dbReference type="EMBL" id="CAJVPZ010004093">
    <property type="protein sequence ID" value="CAG8541044.1"/>
    <property type="molecule type" value="Genomic_DNA"/>
</dbReference>